<evidence type="ECO:0000256" key="3">
    <source>
        <dbReference type="ARBA" id="ARBA00022448"/>
    </source>
</evidence>
<feature type="transmembrane region" description="Helical" evidence="14">
    <location>
        <begin position="396"/>
        <end position="422"/>
    </location>
</feature>
<gene>
    <name evidence="15" type="ORF">H8S62_13625</name>
</gene>
<keyword evidence="9 14" id="KW-0472">Membrane</keyword>
<reference evidence="15" key="1">
    <citation type="submission" date="2020-08" db="EMBL/GenBank/DDBJ databases">
        <title>Genome public.</title>
        <authorList>
            <person name="Liu C."/>
            <person name="Sun Q."/>
        </authorList>
    </citation>
    <scope>NUCLEOTIDE SEQUENCE</scope>
    <source>
        <strain evidence="15">NSJ-52</strain>
    </source>
</reference>
<dbReference type="GO" id="GO:0005886">
    <property type="term" value="C:plasma membrane"/>
    <property type="evidence" value="ECO:0007669"/>
    <property type="project" value="UniProtKB-SubCell"/>
</dbReference>
<evidence type="ECO:0000256" key="12">
    <source>
        <dbReference type="ARBA" id="ARBA00039702"/>
    </source>
</evidence>
<feature type="transmembrane region" description="Helical" evidence="14">
    <location>
        <begin position="148"/>
        <end position="177"/>
    </location>
</feature>
<evidence type="ECO:0000256" key="5">
    <source>
        <dbReference type="ARBA" id="ARBA00022597"/>
    </source>
</evidence>
<feature type="transmembrane region" description="Helical" evidence="14">
    <location>
        <begin position="41"/>
        <end position="62"/>
    </location>
</feature>
<evidence type="ECO:0000256" key="1">
    <source>
        <dbReference type="ARBA" id="ARBA00004651"/>
    </source>
</evidence>
<dbReference type="PANTHER" id="PTHR33843">
    <property type="entry name" value="ASCORBATE-SPECIFIC PTS SYSTEM EIIC COMPONENT"/>
    <property type="match status" value="1"/>
</dbReference>
<organism evidence="15 16">
    <name type="scientific">Lawsonibacter faecis</name>
    <dbReference type="NCBI Taxonomy" id="2763052"/>
    <lineage>
        <taxon>Bacteria</taxon>
        <taxon>Bacillati</taxon>
        <taxon>Bacillota</taxon>
        <taxon>Clostridia</taxon>
        <taxon>Eubacteriales</taxon>
        <taxon>Oscillospiraceae</taxon>
        <taxon>Lawsonibacter</taxon>
    </lineage>
</organism>
<dbReference type="InterPro" id="IPR051562">
    <property type="entry name" value="Ascorbate-PTS_EIIC"/>
</dbReference>
<dbReference type="AlphaFoldDB" id="A0A8J6M8J8"/>
<comment type="function">
    <text evidence="10">The phosphoenolpyruvate-dependent sugar phosphotransferase system (sugar PTS), a major carbohydrate active transport system, catalyzes the phosphorylation of incoming sugar substrates concomitantly with their translocation across the cell membrane. The enzyme II UlaABC PTS system is involved in ascorbate transport.</text>
</comment>
<evidence type="ECO:0000256" key="13">
    <source>
        <dbReference type="ARBA" id="ARBA00042859"/>
    </source>
</evidence>
<accession>A0A8J6M8J8</accession>
<sequence length="493" mass="53886">MDIILTIWSFFQTNILTKPAFFVGIIVFIGYLLLRRPVYEAFAGFVKATVGYLILNVGSAGLTSNFRPILSGLNTRFDLSAVVIDPYFGQNAAWSAIESVGRASSNTMVVLLVAFIFNLLLVAFRRWTKVRTVFITGHIMVQQSATALWIMLFCFPVIRDVPLIILLGILLGSYWAVASNLTVEPTQKLTEGAGFAVGHQQMIGVWLADKIGCAFARHDKKRRASGKEAKEVKLPKFLSIFDDNVVATGTLMLLFFGIIIAILGKDLMHEIDTSFAGNQNFGFYIIEKALNFAVYLSILKLGVQMFVAELTTSFQGISEKLLPGSMPAIDCAATFGFGSANTVTLGFLFGAIGQFIAIAGLIIFRSPVLIITGFIPVFFDNATFALFAHRKGGMKAVVATAFCSGLIQVLLGAVCASFFGLAQYGGWHGNFDISTVWLAGGALMKYTGYIGLAVCVAALLVIPQIQYRRHKSTYFTIAEDYGKYCEMTGEEER</sequence>
<dbReference type="EMBL" id="JACOPQ010000011">
    <property type="protein sequence ID" value="MBC5738047.1"/>
    <property type="molecule type" value="Genomic_DNA"/>
</dbReference>
<evidence type="ECO:0000313" key="16">
    <source>
        <dbReference type="Proteomes" id="UP000607645"/>
    </source>
</evidence>
<feature type="transmembrane region" description="Helical" evidence="14">
    <location>
        <begin position="442"/>
        <end position="462"/>
    </location>
</feature>
<feature type="transmembrane region" description="Helical" evidence="14">
    <location>
        <begin position="108"/>
        <end position="127"/>
    </location>
</feature>
<feature type="transmembrane region" description="Helical" evidence="14">
    <location>
        <begin position="370"/>
        <end position="389"/>
    </location>
</feature>
<evidence type="ECO:0000256" key="4">
    <source>
        <dbReference type="ARBA" id="ARBA00022475"/>
    </source>
</evidence>
<dbReference type="InterPro" id="IPR004703">
    <property type="entry name" value="PTS_sugar-sp_permease"/>
</dbReference>
<dbReference type="Proteomes" id="UP000607645">
    <property type="component" value="Unassembled WGS sequence"/>
</dbReference>
<keyword evidence="3" id="KW-0813">Transport</keyword>
<dbReference type="Pfam" id="PF03611">
    <property type="entry name" value="EIIC-GAT"/>
    <property type="match status" value="1"/>
</dbReference>
<feature type="transmembrane region" description="Helical" evidence="14">
    <location>
        <begin position="245"/>
        <end position="264"/>
    </location>
</feature>
<protein>
    <recommendedName>
        <fullName evidence="12">Ascorbate-specific PTS system EIIC component</fullName>
    </recommendedName>
    <alternativeName>
        <fullName evidence="13">Ascorbate-specific permease IIC component UlaA</fullName>
    </alternativeName>
</protein>
<dbReference type="GO" id="GO:0009401">
    <property type="term" value="P:phosphoenolpyruvate-dependent sugar phosphotransferase system"/>
    <property type="evidence" value="ECO:0007669"/>
    <property type="project" value="UniProtKB-KW"/>
</dbReference>
<keyword evidence="7 14" id="KW-0812">Transmembrane</keyword>
<evidence type="ECO:0000256" key="7">
    <source>
        <dbReference type="ARBA" id="ARBA00022692"/>
    </source>
</evidence>
<dbReference type="PANTHER" id="PTHR33843:SF4">
    <property type="entry name" value="ASCORBATE-SPECIFIC PTS SYSTEM EIIC COMPONENT"/>
    <property type="match status" value="1"/>
</dbReference>
<evidence type="ECO:0000256" key="8">
    <source>
        <dbReference type="ARBA" id="ARBA00022989"/>
    </source>
</evidence>
<feature type="transmembrane region" description="Helical" evidence="14">
    <location>
        <begin position="15"/>
        <end position="34"/>
    </location>
</feature>
<keyword evidence="16" id="KW-1185">Reference proteome</keyword>
<evidence type="ECO:0000313" key="15">
    <source>
        <dbReference type="EMBL" id="MBC5738047.1"/>
    </source>
</evidence>
<feature type="transmembrane region" description="Helical" evidence="14">
    <location>
        <begin position="345"/>
        <end position="364"/>
    </location>
</feature>
<evidence type="ECO:0000256" key="9">
    <source>
        <dbReference type="ARBA" id="ARBA00023136"/>
    </source>
</evidence>
<evidence type="ECO:0000256" key="2">
    <source>
        <dbReference type="ARBA" id="ARBA00011738"/>
    </source>
</evidence>
<comment type="subunit">
    <text evidence="2">Homodimer.</text>
</comment>
<evidence type="ECO:0000256" key="11">
    <source>
        <dbReference type="ARBA" id="ARBA00038218"/>
    </source>
</evidence>
<keyword evidence="5" id="KW-0762">Sugar transport</keyword>
<keyword evidence="4" id="KW-1003">Cell membrane</keyword>
<keyword evidence="8 14" id="KW-1133">Transmembrane helix</keyword>
<dbReference type="NCBIfam" id="NF006923">
    <property type="entry name" value="PRK09410.2-1"/>
    <property type="match status" value="1"/>
</dbReference>
<comment type="subcellular location">
    <subcellularLocation>
        <location evidence="1">Cell membrane</location>
        <topology evidence="1">Multi-pass membrane protein</topology>
    </subcellularLocation>
</comment>
<evidence type="ECO:0000256" key="6">
    <source>
        <dbReference type="ARBA" id="ARBA00022683"/>
    </source>
</evidence>
<comment type="caution">
    <text evidence="15">The sequence shown here is derived from an EMBL/GenBank/DDBJ whole genome shotgun (WGS) entry which is preliminary data.</text>
</comment>
<dbReference type="RefSeq" id="WP_155145796.1">
    <property type="nucleotide sequence ID" value="NZ_JACOPQ010000011.1"/>
</dbReference>
<proteinExistence type="inferred from homology"/>
<evidence type="ECO:0000256" key="14">
    <source>
        <dbReference type="SAM" id="Phobius"/>
    </source>
</evidence>
<name>A0A8J6M8J8_9FIRM</name>
<comment type="similarity">
    <text evidence="11">Belongs to the UlaA family.</text>
</comment>
<evidence type="ECO:0000256" key="10">
    <source>
        <dbReference type="ARBA" id="ARBA00037387"/>
    </source>
</evidence>
<keyword evidence="6" id="KW-0598">Phosphotransferase system</keyword>